<dbReference type="PROSITE" id="PS51892">
    <property type="entry name" value="SUBTILASE"/>
    <property type="match status" value="1"/>
</dbReference>
<keyword evidence="3 5" id="KW-0378">Hydrolase</keyword>
<comment type="similarity">
    <text evidence="1 5">Belongs to the peptidase S8 family.</text>
</comment>
<dbReference type="PANTHER" id="PTHR43806">
    <property type="entry name" value="PEPTIDASE S8"/>
    <property type="match status" value="1"/>
</dbReference>
<evidence type="ECO:0000256" key="2">
    <source>
        <dbReference type="ARBA" id="ARBA00022670"/>
    </source>
</evidence>
<dbReference type="InterPro" id="IPR000209">
    <property type="entry name" value="Peptidase_S8/S53_dom"/>
</dbReference>
<evidence type="ECO:0000256" key="6">
    <source>
        <dbReference type="SAM" id="MobiDB-lite"/>
    </source>
</evidence>
<evidence type="ECO:0000259" key="7">
    <source>
        <dbReference type="Pfam" id="PF00082"/>
    </source>
</evidence>
<gene>
    <name evidence="8" type="ORF">ACFP1K_32700</name>
</gene>
<dbReference type="Proteomes" id="UP001596137">
    <property type="component" value="Unassembled WGS sequence"/>
</dbReference>
<feature type="active site" description="Charge relay system" evidence="5">
    <location>
        <position position="150"/>
    </location>
</feature>
<dbReference type="Gene3D" id="3.40.50.200">
    <property type="entry name" value="Peptidase S8/S53 domain"/>
    <property type="match status" value="1"/>
</dbReference>
<feature type="active site" description="Charge relay system" evidence="5">
    <location>
        <position position="187"/>
    </location>
</feature>
<protein>
    <submittedName>
        <fullName evidence="8">S8 family serine peptidase</fullName>
    </submittedName>
</protein>
<evidence type="ECO:0000256" key="3">
    <source>
        <dbReference type="ARBA" id="ARBA00022801"/>
    </source>
</evidence>
<evidence type="ECO:0000256" key="5">
    <source>
        <dbReference type="PROSITE-ProRule" id="PRU01240"/>
    </source>
</evidence>
<organism evidence="8 9">
    <name type="scientific">Sphaerisporangium aureirubrum</name>
    <dbReference type="NCBI Taxonomy" id="1544736"/>
    <lineage>
        <taxon>Bacteria</taxon>
        <taxon>Bacillati</taxon>
        <taxon>Actinomycetota</taxon>
        <taxon>Actinomycetes</taxon>
        <taxon>Streptosporangiales</taxon>
        <taxon>Streptosporangiaceae</taxon>
        <taxon>Sphaerisporangium</taxon>
    </lineage>
</organism>
<dbReference type="RefSeq" id="WP_380760672.1">
    <property type="nucleotide sequence ID" value="NZ_JBHSRF010000073.1"/>
</dbReference>
<feature type="domain" description="Peptidase S8/S53" evidence="7">
    <location>
        <begin position="141"/>
        <end position="424"/>
    </location>
</feature>
<name>A0ABW1NRP8_9ACTN</name>
<proteinExistence type="inferred from homology"/>
<keyword evidence="4 5" id="KW-0720">Serine protease</keyword>
<keyword evidence="9" id="KW-1185">Reference proteome</keyword>
<evidence type="ECO:0000256" key="1">
    <source>
        <dbReference type="ARBA" id="ARBA00011073"/>
    </source>
</evidence>
<feature type="active site" description="Charge relay system" evidence="5">
    <location>
        <position position="392"/>
    </location>
</feature>
<feature type="region of interest" description="Disordered" evidence="6">
    <location>
        <begin position="39"/>
        <end position="59"/>
    </location>
</feature>
<dbReference type="SUPFAM" id="SSF52743">
    <property type="entry name" value="Subtilisin-like"/>
    <property type="match status" value="1"/>
</dbReference>
<dbReference type="CDD" id="cd00306">
    <property type="entry name" value="Peptidases_S8_S53"/>
    <property type="match status" value="1"/>
</dbReference>
<dbReference type="Pfam" id="PF00082">
    <property type="entry name" value="Peptidase_S8"/>
    <property type="match status" value="1"/>
</dbReference>
<dbReference type="PRINTS" id="PR00723">
    <property type="entry name" value="SUBTILISIN"/>
</dbReference>
<dbReference type="PANTHER" id="PTHR43806:SF11">
    <property type="entry name" value="CEREVISIN-RELATED"/>
    <property type="match status" value="1"/>
</dbReference>
<dbReference type="PROSITE" id="PS00138">
    <property type="entry name" value="SUBTILASE_SER"/>
    <property type="match status" value="1"/>
</dbReference>
<comment type="caution">
    <text evidence="8">The sequence shown here is derived from an EMBL/GenBank/DDBJ whole genome shotgun (WGS) entry which is preliminary data.</text>
</comment>
<keyword evidence="2 5" id="KW-0645">Protease</keyword>
<dbReference type="InterPro" id="IPR023828">
    <property type="entry name" value="Peptidase_S8_Ser-AS"/>
</dbReference>
<accession>A0ABW1NRP8</accession>
<evidence type="ECO:0000313" key="9">
    <source>
        <dbReference type="Proteomes" id="UP001596137"/>
    </source>
</evidence>
<sequence length="449" mass="48467">MAADEYGEPAFIYEPGHILTRRADVRRVREALEDIDRTDDVRGRRRPRPGEEAPSEGGAAERADVVRLRVNGDVLRILRLLADILGIGVVTPNHLFSITPVAACPSGEPLVVDGDDCGDRCGDRCGDPAPLPRWNRDRTAGKGVGVLIVDTGLLDHYAREHPWLRGGPDPSRAIDDPQPGIQRYEGHGTFIAGVLRCVAPSVTFGVSNAMRPVGTLYEHQLGPALLGALQDWANAHGGRWPAIINLSSGTPTQYSLPPIGLEQFRKELEKNSDTILVAAAGNNGSTKLFWPAAYAADYPQVISVGALRRYSIGRHERACFSNYGDWVTVFAPGEWLVNAFAWGDYEYAEPHHDQCIYLRPPVPSYAGCTCVDAPALRTRVTFDGMARWSGTSFAAPVVAGLIAGLMSRSGMTARQAADELLVKARAPGWRSATGDPVLLPPGWPAAGSP</sequence>
<reference evidence="9" key="1">
    <citation type="journal article" date="2019" name="Int. J. Syst. Evol. Microbiol.">
        <title>The Global Catalogue of Microorganisms (GCM) 10K type strain sequencing project: providing services to taxonomists for standard genome sequencing and annotation.</title>
        <authorList>
            <consortium name="The Broad Institute Genomics Platform"/>
            <consortium name="The Broad Institute Genome Sequencing Center for Infectious Disease"/>
            <person name="Wu L."/>
            <person name="Ma J."/>
        </authorList>
    </citation>
    <scope>NUCLEOTIDE SEQUENCE [LARGE SCALE GENOMIC DNA]</scope>
    <source>
        <strain evidence="9">JCM 30346</strain>
    </source>
</reference>
<dbReference type="InterPro" id="IPR050131">
    <property type="entry name" value="Peptidase_S8_subtilisin-like"/>
</dbReference>
<dbReference type="InterPro" id="IPR036852">
    <property type="entry name" value="Peptidase_S8/S53_dom_sf"/>
</dbReference>
<dbReference type="InterPro" id="IPR015500">
    <property type="entry name" value="Peptidase_S8_subtilisin-rel"/>
</dbReference>
<dbReference type="EMBL" id="JBHSRF010000073">
    <property type="protein sequence ID" value="MFC6085966.1"/>
    <property type="molecule type" value="Genomic_DNA"/>
</dbReference>
<evidence type="ECO:0000313" key="8">
    <source>
        <dbReference type="EMBL" id="MFC6085966.1"/>
    </source>
</evidence>
<evidence type="ECO:0000256" key="4">
    <source>
        <dbReference type="ARBA" id="ARBA00022825"/>
    </source>
</evidence>